<dbReference type="EMBL" id="GGEC01065493">
    <property type="protein sequence ID" value="MBX45977.1"/>
    <property type="molecule type" value="Transcribed_RNA"/>
</dbReference>
<proteinExistence type="predicted"/>
<name>A0A2P2NTY7_RHIMU</name>
<protein>
    <submittedName>
        <fullName evidence="1">Uncharacterized protein</fullName>
    </submittedName>
</protein>
<organism evidence="1">
    <name type="scientific">Rhizophora mucronata</name>
    <name type="common">Asiatic mangrove</name>
    <dbReference type="NCBI Taxonomy" id="61149"/>
    <lineage>
        <taxon>Eukaryota</taxon>
        <taxon>Viridiplantae</taxon>
        <taxon>Streptophyta</taxon>
        <taxon>Embryophyta</taxon>
        <taxon>Tracheophyta</taxon>
        <taxon>Spermatophyta</taxon>
        <taxon>Magnoliopsida</taxon>
        <taxon>eudicotyledons</taxon>
        <taxon>Gunneridae</taxon>
        <taxon>Pentapetalae</taxon>
        <taxon>rosids</taxon>
        <taxon>fabids</taxon>
        <taxon>Malpighiales</taxon>
        <taxon>Rhizophoraceae</taxon>
        <taxon>Rhizophora</taxon>
    </lineage>
</organism>
<evidence type="ECO:0000313" key="1">
    <source>
        <dbReference type="EMBL" id="MBX45977.1"/>
    </source>
</evidence>
<sequence>MVWRCWTTC</sequence>
<reference evidence="1" key="1">
    <citation type="submission" date="2018-02" db="EMBL/GenBank/DDBJ databases">
        <title>Rhizophora mucronata_Transcriptome.</title>
        <authorList>
            <person name="Meera S.P."/>
            <person name="Sreeshan A."/>
            <person name="Augustine A."/>
        </authorList>
    </citation>
    <scope>NUCLEOTIDE SEQUENCE</scope>
    <source>
        <tissue evidence="1">Leaf</tissue>
    </source>
</reference>
<accession>A0A2P2NTY7</accession>